<evidence type="ECO:0000256" key="4">
    <source>
        <dbReference type="ARBA" id="ARBA00022967"/>
    </source>
</evidence>
<accession>A0A7C3SNX0</accession>
<feature type="transmembrane region" description="Helical" evidence="8">
    <location>
        <begin position="73"/>
        <end position="95"/>
    </location>
</feature>
<dbReference type="GO" id="GO:0012505">
    <property type="term" value="C:endomembrane system"/>
    <property type="evidence" value="ECO:0007669"/>
    <property type="project" value="UniProtKB-SubCell"/>
</dbReference>
<comment type="similarity">
    <text evidence="8">Belongs to the NqrDE/RnfAE family.</text>
</comment>
<keyword evidence="3 8" id="KW-0812">Transmembrane</keyword>
<dbReference type="EC" id="7.-.-.-" evidence="8"/>
<sequence length="195" mass="21801">MEYIGKLFLLFLYASIIDNIVFMKFLALCSFVGMTSFFETSIGMGLAVAFVTTMASVVTFFIYYYVLVPLNLIFLRTIAFILVIAVLVQLVEMFIRKTSPALYKAMGIYLPLITTNCAILAVTFLNINYQYNLIEAIVYSLGVALGYAIALILLAAVRERLSFSDIPKFWQGYPIVFITSGLLALIFLGFQGIAH</sequence>
<dbReference type="NCBIfam" id="TIGR01943">
    <property type="entry name" value="rnfA"/>
    <property type="match status" value="1"/>
</dbReference>
<dbReference type="GO" id="GO:0005886">
    <property type="term" value="C:plasma membrane"/>
    <property type="evidence" value="ECO:0007669"/>
    <property type="project" value="UniProtKB-SubCell"/>
</dbReference>
<comment type="subcellular location">
    <subcellularLocation>
        <location evidence="8">Cell membrane</location>
        <topology evidence="8">Multi-pass membrane protein</topology>
    </subcellularLocation>
    <subcellularLocation>
        <location evidence="1">Endomembrane system</location>
        <topology evidence="1">Multi-pass membrane protein</topology>
    </subcellularLocation>
</comment>
<comment type="caution">
    <text evidence="9">The sequence shown here is derived from an EMBL/GenBank/DDBJ whole genome shotgun (WGS) entry which is preliminary data.</text>
</comment>
<evidence type="ECO:0000256" key="5">
    <source>
        <dbReference type="ARBA" id="ARBA00022982"/>
    </source>
</evidence>
<comment type="subunit">
    <text evidence="8">The complex is composed of six subunits: RnfA, RnfB, RnfC, RnfD, RnfE and RnfG.</text>
</comment>
<dbReference type="EMBL" id="DTGA01000173">
    <property type="protein sequence ID" value="HGB31540.1"/>
    <property type="molecule type" value="Genomic_DNA"/>
</dbReference>
<keyword evidence="6 8" id="KW-1133">Transmembrane helix</keyword>
<feature type="transmembrane region" description="Helical" evidence="8">
    <location>
        <begin position="46"/>
        <end position="67"/>
    </location>
</feature>
<evidence type="ECO:0000256" key="7">
    <source>
        <dbReference type="ARBA" id="ARBA00023136"/>
    </source>
</evidence>
<keyword evidence="2 8" id="KW-0813">Transport</keyword>
<feature type="transmembrane region" description="Helical" evidence="8">
    <location>
        <begin position="137"/>
        <end position="157"/>
    </location>
</feature>
<organism evidence="9">
    <name type="scientific">Dictyoglomus turgidum</name>
    <dbReference type="NCBI Taxonomy" id="513050"/>
    <lineage>
        <taxon>Bacteria</taxon>
        <taxon>Pseudomonadati</taxon>
        <taxon>Dictyoglomota</taxon>
        <taxon>Dictyoglomia</taxon>
        <taxon>Dictyoglomales</taxon>
        <taxon>Dictyoglomaceae</taxon>
        <taxon>Dictyoglomus</taxon>
    </lineage>
</organism>
<keyword evidence="8" id="KW-1003">Cell membrane</keyword>
<dbReference type="AlphaFoldDB" id="A0A7C3SNX0"/>
<evidence type="ECO:0000256" key="1">
    <source>
        <dbReference type="ARBA" id="ARBA00004127"/>
    </source>
</evidence>
<evidence type="ECO:0000256" key="6">
    <source>
        <dbReference type="ARBA" id="ARBA00022989"/>
    </source>
</evidence>
<protein>
    <recommendedName>
        <fullName evidence="8">Ion-translocating oxidoreductase complex subunit A</fullName>
        <ecNumber evidence="8">7.-.-.-</ecNumber>
    </recommendedName>
    <alternativeName>
        <fullName evidence="8">Rnf electron transport complex subunit A</fullName>
    </alternativeName>
</protein>
<evidence type="ECO:0000256" key="3">
    <source>
        <dbReference type="ARBA" id="ARBA00022692"/>
    </source>
</evidence>
<dbReference type="InterPro" id="IPR011293">
    <property type="entry name" value="Ion_transpt_RnfA/RsxA"/>
</dbReference>
<proteinExistence type="inferred from homology"/>
<keyword evidence="5 8" id="KW-0249">Electron transport</keyword>
<feature type="transmembrane region" description="Helical" evidence="8">
    <location>
        <begin position="107"/>
        <end position="125"/>
    </location>
</feature>
<dbReference type="GO" id="GO:0022900">
    <property type="term" value="P:electron transport chain"/>
    <property type="evidence" value="ECO:0007669"/>
    <property type="project" value="UniProtKB-UniRule"/>
</dbReference>
<evidence type="ECO:0000256" key="2">
    <source>
        <dbReference type="ARBA" id="ARBA00022448"/>
    </source>
</evidence>
<name>A0A7C3SNX0_9BACT</name>
<keyword evidence="4 8" id="KW-1278">Translocase</keyword>
<evidence type="ECO:0000256" key="8">
    <source>
        <dbReference type="HAMAP-Rule" id="MF_00459"/>
    </source>
</evidence>
<dbReference type="PANTHER" id="PTHR30335:SF0">
    <property type="entry name" value="ION-TRANSLOCATING OXIDOREDUCTASE COMPLEX SUBUNIT A"/>
    <property type="match status" value="1"/>
</dbReference>
<dbReference type="Pfam" id="PF02508">
    <property type="entry name" value="Rnf-Nqr"/>
    <property type="match status" value="1"/>
</dbReference>
<comment type="function">
    <text evidence="8">Part of a membrane-bound complex that couples electron transfer with translocation of ions across the membrane.</text>
</comment>
<feature type="transmembrane region" description="Helical" evidence="8">
    <location>
        <begin position="169"/>
        <end position="190"/>
    </location>
</feature>
<dbReference type="HAMAP" id="MF_00459">
    <property type="entry name" value="RsxA_RnfA"/>
    <property type="match status" value="1"/>
</dbReference>
<dbReference type="PIRSF" id="PIRSF006102">
    <property type="entry name" value="NQR_DE"/>
    <property type="match status" value="1"/>
</dbReference>
<feature type="transmembrane region" description="Helical" evidence="8">
    <location>
        <begin position="12"/>
        <end position="34"/>
    </location>
</feature>
<keyword evidence="7 8" id="KW-0472">Membrane</keyword>
<dbReference type="PANTHER" id="PTHR30335">
    <property type="entry name" value="INTEGRAL MEMBRANE PROTEIN OF SOXR-REDUCING COMPLEX"/>
    <property type="match status" value="1"/>
</dbReference>
<dbReference type="InterPro" id="IPR050133">
    <property type="entry name" value="NqrDE/RnfAE_oxidrdctase"/>
</dbReference>
<dbReference type="InterPro" id="IPR003667">
    <property type="entry name" value="NqrDE/RnfAE"/>
</dbReference>
<gene>
    <name evidence="8" type="primary">rnfA</name>
    <name evidence="9" type="ORF">ENV35_06670</name>
</gene>
<evidence type="ECO:0000313" key="9">
    <source>
        <dbReference type="EMBL" id="HGB31540.1"/>
    </source>
</evidence>
<reference evidence="9" key="1">
    <citation type="journal article" date="2020" name="mSystems">
        <title>Genome- and Community-Level Interaction Insights into Carbon Utilization and Element Cycling Functions of Hydrothermarchaeota in Hydrothermal Sediment.</title>
        <authorList>
            <person name="Zhou Z."/>
            <person name="Liu Y."/>
            <person name="Xu W."/>
            <person name="Pan J."/>
            <person name="Luo Z.H."/>
            <person name="Li M."/>
        </authorList>
    </citation>
    <scope>NUCLEOTIDE SEQUENCE [LARGE SCALE GENOMIC DNA]</scope>
    <source>
        <strain evidence="9">SpSt-751</strain>
    </source>
</reference>